<proteinExistence type="predicted"/>
<dbReference type="Gene3D" id="3.90.1150.10">
    <property type="entry name" value="Aspartate Aminotransferase, domain 1"/>
    <property type="match status" value="1"/>
</dbReference>
<gene>
    <name evidence="1" type="ORF">LCGC14_3168820</name>
</gene>
<evidence type="ECO:0000313" key="1">
    <source>
        <dbReference type="EMBL" id="KKK43173.1"/>
    </source>
</evidence>
<feature type="non-terminal residue" evidence="1">
    <location>
        <position position="1"/>
    </location>
</feature>
<name>A0A0F8VFB3_9ZZZZ</name>
<reference evidence="1" key="1">
    <citation type="journal article" date="2015" name="Nature">
        <title>Complex archaea that bridge the gap between prokaryotes and eukaryotes.</title>
        <authorList>
            <person name="Spang A."/>
            <person name="Saw J.H."/>
            <person name="Jorgensen S.L."/>
            <person name="Zaremba-Niedzwiedzka K."/>
            <person name="Martijn J."/>
            <person name="Lind A.E."/>
            <person name="van Eijk R."/>
            <person name="Schleper C."/>
            <person name="Guy L."/>
            <person name="Ettema T.J."/>
        </authorList>
    </citation>
    <scope>NUCLEOTIDE SEQUENCE</scope>
</reference>
<dbReference type="EMBL" id="LAZR01070268">
    <property type="protein sequence ID" value="KKK43173.1"/>
    <property type="molecule type" value="Genomic_DNA"/>
</dbReference>
<dbReference type="InterPro" id="IPR015422">
    <property type="entry name" value="PyrdxlP-dep_Trfase_small"/>
</dbReference>
<sequence>MLFDTTPLCRKIVVYAKKKGLSLLHQIGGCFTTTSLVSMFTGKLCSDLESGGMGYHRHNRYREKHTNTIKWPWENQLITSILEDNNWQIKIYNKEYFFYIWSESTGEVRWMCSYDTTEEDVKNFSSLIRSIVS</sequence>
<dbReference type="AlphaFoldDB" id="A0A0F8VFB3"/>
<accession>A0A0F8VFB3</accession>
<comment type="caution">
    <text evidence="1">The sequence shown here is derived from an EMBL/GenBank/DDBJ whole genome shotgun (WGS) entry which is preliminary data.</text>
</comment>
<protein>
    <submittedName>
        <fullName evidence="1">Uncharacterized protein</fullName>
    </submittedName>
</protein>
<organism evidence="1">
    <name type="scientific">marine sediment metagenome</name>
    <dbReference type="NCBI Taxonomy" id="412755"/>
    <lineage>
        <taxon>unclassified sequences</taxon>
        <taxon>metagenomes</taxon>
        <taxon>ecological metagenomes</taxon>
    </lineage>
</organism>